<protein>
    <submittedName>
        <fullName evidence="1">Uncharacterized protein</fullName>
    </submittedName>
</protein>
<dbReference type="Proteomes" id="UP000605986">
    <property type="component" value="Unassembled WGS sequence"/>
</dbReference>
<keyword evidence="2" id="KW-1185">Reference proteome</keyword>
<dbReference type="AlphaFoldDB" id="A0A8H4P9N4"/>
<evidence type="ECO:0000313" key="2">
    <source>
        <dbReference type="Proteomes" id="UP000605986"/>
    </source>
</evidence>
<accession>A0A8H4P9N4</accession>
<sequence length="306" mass="35754">MPHRKRPKDEEIAEQHRRIFAKCKGWEFFYPFPGLAPSSKERRSYIKLFCTSYLPRRDQQTAYITIYEEGSVTVSKFTWEVDKVFWEHWCLRLGPDGRDFEEIQNNLTENCVELGQAPVKPVVSNKRDIKISLKTAHLLVIGPVNPEKVHGVTFFNTLVNGGGIKRLWDDIRAWYCSCMMEEMITLRSFLQAAAEARKPPLILALPPAFQKKPNPKEAERQAFEKEINDILDEGKPAIQAFPDLRLWAMDRKKSVYHNLDQRIDLVAGIWKERNQSSGMMKSISDWIERMRHGIKAEQLRHSRRRS</sequence>
<comment type="caution">
    <text evidence="1">The sequence shown here is derived from an EMBL/GenBank/DDBJ whole genome shotgun (WGS) entry which is preliminary data.</text>
</comment>
<reference evidence="1" key="1">
    <citation type="submission" date="2020-01" db="EMBL/GenBank/DDBJ databases">
        <title>Identification and distribution of gene clusters putatively required for synthesis of sphingolipid metabolism inhibitors in phylogenetically diverse species of the filamentous fungus Fusarium.</title>
        <authorList>
            <person name="Kim H.-S."/>
            <person name="Busman M."/>
            <person name="Brown D.W."/>
            <person name="Divon H."/>
            <person name="Uhlig S."/>
            <person name="Proctor R.H."/>
        </authorList>
    </citation>
    <scope>NUCLEOTIDE SEQUENCE</scope>
    <source>
        <strain evidence="1">NRRL 53441</strain>
    </source>
</reference>
<name>A0A8H4P9N4_9HYPO</name>
<organism evidence="1 2">
    <name type="scientific">Fusarium austroafricanum</name>
    <dbReference type="NCBI Taxonomy" id="2364996"/>
    <lineage>
        <taxon>Eukaryota</taxon>
        <taxon>Fungi</taxon>
        <taxon>Dikarya</taxon>
        <taxon>Ascomycota</taxon>
        <taxon>Pezizomycotina</taxon>
        <taxon>Sordariomycetes</taxon>
        <taxon>Hypocreomycetidae</taxon>
        <taxon>Hypocreales</taxon>
        <taxon>Nectriaceae</taxon>
        <taxon>Fusarium</taxon>
        <taxon>Fusarium concolor species complex</taxon>
    </lineage>
</organism>
<proteinExistence type="predicted"/>
<dbReference type="EMBL" id="JAADJG010000165">
    <property type="protein sequence ID" value="KAF4453002.1"/>
    <property type="molecule type" value="Genomic_DNA"/>
</dbReference>
<gene>
    <name evidence="1" type="ORF">F53441_4233</name>
</gene>
<dbReference type="OrthoDB" id="5049812at2759"/>
<evidence type="ECO:0000313" key="1">
    <source>
        <dbReference type="EMBL" id="KAF4453002.1"/>
    </source>
</evidence>